<sequence length="223" mass="25109">MSKNGDDSEVLTRRCCALRRVAPRGLKTTHFHLKTVTLTGIELDYGVVMAPRYRRISYLQRRVEFGDRRVEVGVTRRYRRVKKGGRGEVTIHFAASLPHHRRVQLFFVADNLNVEEAIHSHSTTIPYPYIVRRSSTIVVTICPLQDANGAVQKIEPPRHRRVRAVSTLTRRSVLAQNYAILFKSLGGFEQPASGSLTPGRNGMGLALEFIPASTHGFILQKGH</sequence>
<keyword evidence="2" id="KW-1185">Reference proteome</keyword>
<dbReference type="Proteomes" id="UP001215598">
    <property type="component" value="Unassembled WGS sequence"/>
</dbReference>
<accession>A0AAD7HC88</accession>
<gene>
    <name evidence="1" type="ORF">B0H16DRAFT_1476417</name>
</gene>
<proteinExistence type="predicted"/>
<evidence type="ECO:0000313" key="1">
    <source>
        <dbReference type="EMBL" id="KAJ7716935.1"/>
    </source>
</evidence>
<comment type="caution">
    <text evidence="1">The sequence shown here is derived from an EMBL/GenBank/DDBJ whole genome shotgun (WGS) entry which is preliminary data.</text>
</comment>
<dbReference type="AlphaFoldDB" id="A0AAD7HC88"/>
<name>A0AAD7HC88_9AGAR</name>
<dbReference type="EMBL" id="JARKIB010000284">
    <property type="protein sequence ID" value="KAJ7716935.1"/>
    <property type="molecule type" value="Genomic_DNA"/>
</dbReference>
<organism evidence="1 2">
    <name type="scientific">Mycena metata</name>
    <dbReference type="NCBI Taxonomy" id="1033252"/>
    <lineage>
        <taxon>Eukaryota</taxon>
        <taxon>Fungi</taxon>
        <taxon>Dikarya</taxon>
        <taxon>Basidiomycota</taxon>
        <taxon>Agaricomycotina</taxon>
        <taxon>Agaricomycetes</taxon>
        <taxon>Agaricomycetidae</taxon>
        <taxon>Agaricales</taxon>
        <taxon>Marasmiineae</taxon>
        <taxon>Mycenaceae</taxon>
        <taxon>Mycena</taxon>
    </lineage>
</organism>
<reference evidence="1" key="1">
    <citation type="submission" date="2023-03" db="EMBL/GenBank/DDBJ databases">
        <title>Massive genome expansion in bonnet fungi (Mycena s.s.) driven by repeated elements and novel gene families across ecological guilds.</title>
        <authorList>
            <consortium name="Lawrence Berkeley National Laboratory"/>
            <person name="Harder C.B."/>
            <person name="Miyauchi S."/>
            <person name="Viragh M."/>
            <person name="Kuo A."/>
            <person name="Thoen E."/>
            <person name="Andreopoulos B."/>
            <person name="Lu D."/>
            <person name="Skrede I."/>
            <person name="Drula E."/>
            <person name="Henrissat B."/>
            <person name="Morin E."/>
            <person name="Kohler A."/>
            <person name="Barry K."/>
            <person name="LaButti K."/>
            <person name="Morin E."/>
            <person name="Salamov A."/>
            <person name="Lipzen A."/>
            <person name="Mereny Z."/>
            <person name="Hegedus B."/>
            <person name="Baldrian P."/>
            <person name="Stursova M."/>
            <person name="Weitz H."/>
            <person name="Taylor A."/>
            <person name="Grigoriev I.V."/>
            <person name="Nagy L.G."/>
            <person name="Martin F."/>
            <person name="Kauserud H."/>
        </authorList>
    </citation>
    <scope>NUCLEOTIDE SEQUENCE</scope>
    <source>
        <strain evidence="1">CBHHK182m</strain>
    </source>
</reference>
<evidence type="ECO:0000313" key="2">
    <source>
        <dbReference type="Proteomes" id="UP001215598"/>
    </source>
</evidence>
<protein>
    <submittedName>
        <fullName evidence="1">Uncharacterized protein</fullName>
    </submittedName>
</protein>